<accession>A0A9D3PJF2</accession>
<name>A0A9D3PJF2_MEGAT</name>
<feature type="compositionally biased region" description="Basic and acidic residues" evidence="1">
    <location>
        <begin position="134"/>
        <end position="173"/>
    </location>
</feature>
<dbReference type="Proteomes" id="UP001046870">
    <property type="component" value="Chromosome 19"/>
</dbReference>
<feature type="compositionally biased region" description="Low complexity" evidence="1">
    <location>
        <begin position="118"/>
        <end position="132"/>
    </location>
</feature>
<proteinExistence type="predicted"/>
<evidence type="ECO:0000313" key="3">
    <source>
        <dbReference type="Proteomes" id="UP001046870"/>
    </source>
</evidence>
<feature type="region of interest" description="Disordered" evidence="1">
    <location>
        <begin position="1"/>
        <end position="254"/>
    </location>
</feature>
<dbReference type="EMBL" id="JAFDVH010000019">
    <property type="protein sequence ID" value="KAG7460316.1"/>
    <property type="molecule type" value="Genomic_DNA"/>
</dbReference>
<keyword evidence="3" id="KW-1185">Reference proteome</keyword>
<protein>
    <recommendedName>
        <fullName evidence="4">Bromodomain containing 4</fullName>
    </recommendedName>
</protein>
<evidence type="ECO:0000313" key="2">
    <source>
        <dbReference type="EMBL" id="KAG7460316.1"/>
    </source>
</evidence>
<evidence type="ECO:0008006" key="4">
    <source>
        <dbReference type="Google" id="ProtNLM"/>
    </source>
</evidence>
<sequence>MPPSPPHSLQQPVKPEQQAPHTLGLKEEKVAEPLMPILQQEPQKHLENKPGQPAPTQRSDLKPLESLRPATRPSEPGIPPQPAPDKEKFKQEPKTPTAPKKDVKLKNMGPWASLAQKSASAPSSTLKSSSDSFEQFRRAAREKEEREKALRAQAEQAEKERLRREQEKLRRDEEDVLEPPRCPPLEEPRRRQEPQPVQTQAASTPPPAPRPRPRPAPQLSTERAGPAEGAGASQGAGEEAQGGDGSHHRHEFPK</sequence>
<feature type="compositionally biased region" description="Low complexity" evidence="1">
    <location>
        <begin position="194"/>
        <end position="203"/>
    </location>
</feature>
<comment type="caution">
    <text evidence="2">The sequence shown here is derived from an EMBL/GenBank/DDBJ whole genome shotgun (WGS) entry which is preliminary data.</text>
</comment>
<dbReference type="AlphaFoldDB" id="A0A9D3PJF2"/>
<reference evidence="2" key="1">
    <citation type="submission" date="2021-01" db="EMBL/GenBank/DDBJ databases">
        <authorList>
            <person name="Zahm M."/>
            <person name="Roques C."/>
            <person name="Cabau C."/>
            <person name="Klopp C."/>
            <person name="Donnadieu C."/>
            <person name="Jouanno E."/>
            <person name="Lampietro C."/>
            <person name="Louis A."/>
            <person name="Herpin A."/>
            <person name="Echchiki A."/>
            <person name="Berthelot C."/>
            <person name="Parey E."/>
            <person name="Roest-Crollius H."/>
            <person name="Braasch I."/>
            <person name="Postlethwait J."/>
            <person name="Bobe J."/>
            <person name="Montfort J."/>
            <person name="Bouchez O."/>
            <person name="Begum T."/>
            <person name="Mejri S."/>
            <person name="Adams A."/>
            <person name="Chen W.-J."/>
            <person name="Guiguen Y."/>
        </authorList>
    </citation>
    <scope>NUCLEOTIDE SEQUENCE</scope>
    <source>
        <strain evidence="2">YG-15Mar2019-1</strain>
        <tissue evidence="2">Brain</tissue>
    </source>
</reference>
<organism evidence="2 3">
    <name type="scientific">Megalops atlanticus</name>
    <name type="common">Tarpon</name>
    <name type="synonym">Clupea gigantea</name>
    <dbReference type="NCBI Taxonomy" id="7932"/>
    <lineage>
        <taxon>Eukaryota</taxon>
        <taxon>Metazoa</taxon>
        <taxon>Chordata</taxon>
        <taxon>Craniata</taxon>
        <taxon>Vertebrata</taxon>
        <taxon>Euteleostomi</taxon>
        <taxon>Actinopterygii</taxon>
        <taxon>Neopterygii</taxon>
        <taxon>Teleostei</taxon>
        <taxon>Elopiformes</taxon>
        <taxon>Megalopidae</taxon>
        <taxon>Megalops</taxon>
    </lineage>
</organism>
<feature type="compositionally biased region" description="Basic and acidic residues" evidence="1">
    <location>
        <begin position="184"/>
        <end position="193"/>
    </location>
</feature>
<dbReference type="OrthoDB" id="8955662at2759"/>
<feature type="compositionally biased region" description="Basic and acidic residues" evidence="1">
    <location>
        <begin position="84"/>
        <end position="105"/>
    </location>
</feature>
<feature type="compositionally biased region" description="Pro residues" evidence="1">
    <location>
        <begin position="204"/>
        <end position="216"/>
    </location>
</feature>
<evidence type="ECO:0000256" key="1">
    <source>
        <dbReference type="SAM" id="MobiDB-lite"/>
    </source>
</evidence>
<feature type="compositionally biased region" description="Low complexity" evidence="1">
    <location>
        <begin position="224"/>
        <end position="239"/>
    </location>
</feature>
<gene>
    <name evidence="2" type="ORF">MATL_G00219900</name>
</gene>